<dbReference type="EMBL" id="BDIP01010672">
    <property type="protein sequence ID" value="GCA65313.1"/>
    <property type="molecule type" value="Genomic_DNA"/>
</dbReference>
<evidence type="ECO:0000313" key="2">
    <source>
        <dbReference type="Proteomes" id="UP000265618"/>
    </source>
</evidence>
<reference evidence="1 2" key="1">
    <citation type="journal article" date="2018" name="PLoS ONE">
        <title>The draft genome of Kipferlia bialata reveals reductive genome evolution in fornicate parasites.</title>
        <authorList>
            <person name="Tanifuji G."/>
            <person name="Takabayashi S."/>
            <person name="Kume K."/>
            <person name="Takagi M."/>
            <person name="Nakayama T."/>
            <person name="Kamikawa R."/>
            <person name="Inagaki Y."/>
            <person name="Hashimoto T."/>
        </authorList>
    </citation>
    <scope>NUCLEOTIDE SEQUENCE [LARGE SCALE GENOMIC DNA]</scope>
    <source>
        <strain evidence="1">NY0173</strain>
    </source>
</reference>
<sequence length="41" mass="4719">MDVLDAMDEATKEGLFAMRPHQLDFMFELDKIPKLKPGILI</sequence>
<protein>
    <submittedName>
        <fullName evidence="1">Uncharacterized protein</fullName>
    </submittedName>
</protein>
<dbReference type="Proteomes" id="UP000265618">
    <property type="component" value="Unassembled WGS sequence"/>
</dbReference>
<organism evidence="1 2">
    <name type="scientific">Kipferlia bialata</name>
    <dbReference type="NCBI Taxonomy" id="797122"/>
    <lineage>
        <taxon>Eukaryota</taxon>
        <taxon>Metamonada</taxon>
        <taxon>Carpediemonas-like organisms</taxon>
        <taxon>Kipferlia</taxon>
    </lineage>
</organism>
<comment type="caution">
    <text evidence="1">The sequence shown here is derived from an EMBL/GenBank/DDBJ whole genome shotgun (WGS) entry which is preliminary data.</text>
</comment>
<feature type="non-terminal residue" evidence="1">
    <location>
        <position position="1"/>
    </location>
</feature>
<name>A0A391P6A4_9EUKA</name>
<accession>A0A391P6A4</accession>
<proteinExistence type="predicted"/>
<keyword evidence="2" id="KW-1185">Reference proteome</keyword>
<dbReference type="AlphaFoldDB" id="A0A391P6A4"/>
<gene>
    <name evidence="1" type="ORF">KIPB_016835</name>
</gene>
<evidence type="ECO:0000313" key="1">
    <source>
        <dbReference type="EMBL" id="GCA65313.1"/>
    </source>
</evidence>